<name>A0A0A9ASM1_ARUDO</name>
<reference evidence="1" key="2">
    <citation type="journal article" date="2015" name="Data Brief">
        <title>Shoot transcriptome of the giant reed, Arundo donax.</title>
        <authorList>
            <person name="Barrero R.A."/>
            <person name="Guerrero F.D."/>
            <person name="Moolhuijzen P."/>
            <person name="Goolsby J.A."/>
            <person name="Tidwell J."/>
            <person name="Bellgard S.E."/>
            <person name="Bellgard M.I."/>
        </authorList>
    </citation>
    <scope>NUCLEOTIDE SEQUENCE</scope>
    <source>
        <tissue evidence="1">Shoot tissue taken approximately 20 cm above the soil surface</tissue>
    </source>
</reference>
<dbReference type="EMBL" id="GBRH01243151">
    <property type="protein sequence ID" value="JAD54744.1"/>
    <property type="molecule type" value="Transcribed_RNA"/>
</dbReference>
<reference evidence="1" key="1">
    <citation type="submission" date="2014-09" db="EMBL/GenBank/DDBJ databases">
        <authorList>
            <person name="Magalhaes I.L.F."/>
            <person name="Oliveira U."/>
            <person name="Santos F.R."/>
            <person name="Vidigal T.H.D.A."/>
            <person name="Brescovit A.D."/>
            <person name="Santos A.J."/>
        </authorList>
    </citation>
    <scope>NUCLEOTIDE SEQUENCE</scope>
    <source>
        <tissue evidence="1">Shoot tissue taken approximately 20 cm above the soil surface</tissue>
    </source>
</reference>
<organism evidence="1">
    <name type="scientific">Arundo donax</name>
    <name type="common">Giant reed</name>
    <name type="synonym">Donax arundinaceus</name>
    <dbReference type="NCBI Taxonomy" id="35708"/>
    <lineage>
        <taxon>Eukaryota</taxon>
        <taxon>Viridiplantae</taxon>
        <taxon>Streptophyta</taxon>
        <taxon>Embryophyta</taxon>
        <taxon>Tracheophyta</taxon>
        <taxon>Spermatophyta</taxon>
        <taxon>Magnoliopsida</taxon>
        <taxon>Liliopsida</taxon>
        <taxon>Poales</taxon>
        <taxon>Poaceae</taxon>
        <taxon>PACMAD clade</taxon>
        <taxon>Arundinoideae</taxon>
        <taxon>Arundineae</taxon>
        <taxon>Arundo</taxon>
    </lineage>
</organism>
<accession>A0A0A9ASM1</accession>
<dbReference type="AlphaFoldDB" id="A0A0A9ASM1"/>
<protein>
    <submittedName>
        <fullName evidence="1">Uncharacterized protein</fullName>
    </submittedName>
</protein>
<sequence>MLYTPWLCVSIPNRAEISHSVSSWQQVLNLPF</sequence>
<proteinExistence type="predicted"/>
<evidence type="ECO:0000313" key="1">
    <source>
        <dbReference type="EMBL" id="JAD54744.1"/>
    </source>
</evidence>